<proteinExistence type="predicted"/>
<organism evidence="2 5">
    <name type="scientific">Streptomyces acidiscabies</name>
    <dbReference type="NCBI Taxonomy" id="42234"/>
    <lineage>
        <taxon>Bacteria</taxon>
        <taxon>Bacillati</taxon>
        <taxon>Actinomycetota</taxon>
        <taxon>Actinomycetes</taxon>
        <taxon>Kitasatosporales</taxon>
        <taxon>Streptomycetaceae</taxon>
        <taxon>Streptomyces</taxon>
    </lineage>
</organism>
<reference evidence="2 4" key="1">
    <citation type="journal article" date="2023" name="Microb. Genom.">
        <title>Mesoterricola silvestris gen. nov., sp. nov., Mesoterricola sediminis sp. nov., Geothrix oryzae sp. nov., Geothrix edaphica sp. nov., Geothrix rubra sp. nov., and Geothrix limicola sp. nov., six novel members of Acidobacteriota isolated from soils.</title>
        <authorList>
            <person name="Weisberg A.J."/>
            <person name="Pearce E."/>
            <person name="Kramer C.G."/>
            <person name="Chang J.H."/>
            <person name="Clarke C.R."/>
        </authorList>
    </citation>
    <scope>NUCLEOTIDE SEQUENCE</scope>
    <source>
        <strain evidence="3 4">NB05-1H</strain>
        <strain evidence="2">NRRL_B-16521</strain>
    </source>
</reference>
<dbReference type="AlphaFoldDB" id="A0AAP6BIT4"/>
<dbReference type="EMBL" id="JARAWP010000036">
    <property type="protein sequence ID" value="MDX3024566.1"/>
    <property type="molecule type" value="Genomic_DNA"/>
</dbReference>
<name>A0AAP6BIT4_9ACTN</name>
<dbReference type="EMBL" id="JARAWC010000040">
    <property type="protein sequence ID" value="MDX2965365.1"/>
    <property type="molecule type" value="Genomic_DNA"/>
</dbReference>
<dbReference type="Proteomes" id="UP001282288">
    <property type="component" value="Unassembled WGS sequence"/>
</dbReference>
<keyword evidence="4" id="KW-1185">Reference proteome</keyword>
<feature type="region of interest" description="Disordered" evidence="1">
    <location>
        <begin position="34"/>
        <end position="63"/>
    </location>
</feature>
<evidence type="ECO:0000256" key="1">
    <source>
        <dbReference type="SAM" id="MobiDB-lite"/>
    </source>
</evidence>
<protein>
    <submittedName>
        <fullName evidence="2">Uncharacterized protein</fullName>
    </submittedName>
</protein>
<dbReference type="GeneID" id="69805063"/>
<evidence type="ECO:0000313" key="2">
    <source>
        <dbReference type="EMBL" id="MDX2965365.1"/>
    </source>
</evidence>
<sequence>MEASAEAEVEFRVTAEVGMAVGAEVEAGIGVTASAEAGRSSGWRRVPRRRQESGWRRAPKPGAQFMTAGGIEVATRFGVTARGEAEAEFGVAVGVTSP</sequence>
<accession>A0AAP6BIT4</accession>
<evidence type="ECO:0000313" key="4">
    <source>
        <dbReference type="Proteomes" id="UP001272987"/>
    </source>
</evidence>
<evidence type="ECO:0000313" key="5">
    <source>
        <dbReference type="Proteomes" id="UP001282288"/>
    </source>
</evidence>
<gene>
    <name evidence="2" type="ORF">PV399_37470</name>
    <name evidence="3" type="ORF">PV666_42855</name>
</gene>
<dbReference type="Proteomes" id="UP001272987">
    <property type="component" value="Unassembled WGS sequence"/>
</dbReference>
<comment type="caution">
    <text evidence="2">The sequence shown here is derived from an EMBL/GenBank/DDBJ whole genome shotgun (WGS) entry which is preliminary data.</text>
</comment>
<dbReference type="RefSeq" id="WP_010352094.1">
    <property type="nucleotide sequence ID" value="NZ_CP122369.1"/>
</dbReference>
<evidence type="ECO:0000313" key="3">
    <source>
        <dbReference type="EMBL" id="MDX3024566.1"/>
    </source>
</evidence>